<dbReference type="InterPro" id="IPR036388">
    <property type="entry name" value="WH-like_DNA-bd_sf"/>
</dbReference>
<dbReference type="InterPro" id="IPR001845">
    <property type="entry name" value="HTH_ArsR_DNA-bd_dom"/>
</dbReference>
<gene>
    <name evidence="2" type="ORF">NSA47_00040</name>
</gene>
<feature type="domain" description="HTH arsR-type" evidence="1">
    <location>
        <begin position="272"/>
        <end position="366"/>
    </location>
</feature>
<dbReference type="Gene3D" id="1.10.10.10">
    <property type="entry name" value="Winged helix-like DNA-binding domain superfamily/Winged helix DNA-binding domain"/>
    <property type="match status" value="1"/>
</dbReference>
<organism evidence="2 3">
    <name type="scientific">Irregularibacter muris</name>
    <dbReference type="NCBI Taxonomy" id="1796619"/>
    <lineage>
        <taxon>Bacteria</taxon>
        <taxon>Bacillati</taxon>
        <taxon>Bacillota</taxon>
        <taxon>Clostridia</taxon>
        <taxon>Eubacteriales</taxon>
        <taxon>Eubacteriaceae</taxon>
        <taxon>Irregularibacter</taxon>
    </lineage>
</organism>
<dbReference type="GO" id="GO:0003700">
    <property type="term" value="F:DNA-binding transcription factor activity"/>
    <property type="evidence" value="ECO:0007669"/>
    <property type="project" value="InterPro"/>
</dbReference>
<dbReference type="Proteomes" id="UP001205748">
    <property type="component" value="Unassembled WGS sequence"/>
</dbReference>
<keyword evidence="3" id="KW-1185">Reference proteome</keyword>
<proteinExistence type="predicted"/>
<comment type="caution">
    <text evidence="2">The sequence shown here is derived from an EMBL/GenBank/DDBJ whole genome shotgun (WGS) entry which is preliminary data.</text>
</comment>
<dbReference type="PROSITE" id="PS50987">
    <property type="entry name" value="HTH_ARSR_2"/>
    <property type="match status" value="1"/>
</dbReference>
<name>A0AAE3KYY0_9FIRM</name>
<dbReference type="Pfam" id="PF12840">
    <property type="entry name" value="HTH_20"/>
    <property type="match status" value="1"/>
</dbReference>
<sequence>MNFKFYPDESKVYDFLRFPKLLYHMESYEESKKDYNYKNINMDEYLDFVKKVEEKLKPFSKEIEEFYTKPFSSEHSFIDLNIKSDTILGYRDENKFLDYLLTLTEEDINKNIIYSLIINEENQVDSNEIMKRAEEICLNKKDILSFIKELSIDPGLKWNLFLIVEDPALYMRKYVDLMIKIYPIFEEFYKPLTKKIKDYGQYLENYLNKNGAESLEDLTYSLFNLSMIKGEIVHLLVSITFAYSISLMPKEEESMIVFGLKIEEALKQIEEINENKTYERVQIFKNLGDKTRYEVLKRIALGETSIKEIANVLGVSSATISYHINNLLTSKAIKLDRTDNKFGYIVNYGLLEKTIEDFKKDLKFPRNN</sequence>
<dbReference type="InterPro" id="IPR011991">
    <property type="entry name" value="ArsR-like_HTH"/>
</dbReference>
<dbReference type="SMART" id="SM00418">
    <property type="entry name" value="HTH_ARSR"/>
    <property type="match status" value="1"/>
</dbReference>
<evidence type="ECO:0000313" key="3">
    <source>
        <dbReference type="Proteomes" id="UP001205748"/>
    </source>
</evidence>
<dbReference type="AlphaFoldDB" id="A0AAE3KYY0"/>
<protein>
    <submittedName>
        <fullName evidence="2">Helix-turn-helix domain-containing protein</fullName>
    </submittedName>
</protein>
<dbReference type="CDD" id="cd00090">
    <property type="entry name" value="HTH_ARSR"/>
    <property type="match status" value="1"/>
</dbReference>
<dbReference type="EMBL" id="JANKAS010000001">
    <property type="protein sequence ID" value="MCR1897377.1"/>
    <property type="molecule type" value="Genomic_DNA"/>
</dbReference>
<evidence type="ECO:0000259" key="1">
    <source>
        <dbReference type="PROSITE" id="PS50987"/>
    </source>
</evidence>
<dbReference type="InterPro" id="IPR036390">
    <property type="entry name" value="WH_DNA-bd_sf"/>
</dbReference>
<dbReference type="RefSeq" id="WP_257528775.1">
    <property type="nucleotide sequence ID" value="NZ_JANKAS010000001.1"/>
</dbReference>
<evidence type="ECO:0000313" key="2">
    <source>
        <dbReference type="EMBL" id="MCR1897377.1"/>
    </source>
</evidence>
<accession>A0AAE3KYY0</accession>
<dbReference type="SUPFAM" id="SSF46785">
    <property type="entry name" value="Winged helix' DNA-binding domain"/>
    <property type="match status" value="1"/>
</dbReference>
<reference evidence="2" key="1">
    <citation type="submission" date="2022-07" db="EMBL/GenBank/DDBJ databases">
        <title>Enhanced cultured diversity of the mouse gut microbiota enables custom-made synthetic communities.</title>
        <authorList>
            <person name="Afrizal A."/>
        </authorList>
    </citation>
    <scope>NUCLEOTIDE SEQUENCE</scope>
    <source>
        <strain evidence="2">DSM 28593</strain>
    </source>
</reference>